<gene>
    <name evidence="2" type="ORF">BXYJ_LOCUS10772</name>
</gene>
<reference evidence="2" key="2">
    <citation type="submission" date="2020-09" db="EMBL/GenBank/DDBJ databases">
        <authorList>
            <person name="Kikuchi T."/>
        </authorList>
    </citation>
    <scope>NUCLEOTIDE SEQUENCE</scope>
    <source>
        <strain evidence="2">Ka4C1</strain>
    </source>
</reference>
<evidence type="ECO:0000256" key="1">
    <source>
        <dbReference type="SAM" id="SignalP"/>
    </source>
</evidence>
<organism evidence="3 5">
    <name type="scientific">Bursaphelenchus xylophilus</name>
    <name type="common">Pinewood nematode worm</name>
    <name type="synonym">Aphelenchoides xylophilus</name>
    <dbReference type="NCBI Taxonomy" id="6326"/>
    <lineage>
        <taxon>Eukaryota</taxon>
        <taxon>Metazoa</taxon>
        <taxon>Ecdysozoa</taxon>
        <taxon>Nematoda</taxon>
        <taxon>Chromadorea</taxon>
        <taxon>Rhabditida</taxon>
        <taxon>Tylenchina</taxon>
        <taxon>Tylenchomorpha</taxon>
        <taxon>Aphelenchoidea</taxon>
        <taxon>Aphelenchoididae</taxon>
        <taxon>Bursaphelenchus</taxon>
    </lineage>
</organism>
<protein>
    <submittedName>
        <fullName evidence="2">(pine wood nematode) hypothetical protein</fullName>
    </submittedName>
</protein>
<dbReference type="EMBL" id="CAJFCV020000005">
    <property type="protein sequence ID" value="CAG9120844.1"/>
    <property type="molecule type" value="Genomic_DNA"/>
</dbReference>
<keyword evidence="1" id="KW-0732">Signal</keyword>
<accession>A0A1I7SDL4</accession>
<evidence type="ECO:0000313" key="5">
    <source>
        <dbReference type="WBParaSite" id="BXY_1112000.1"/>
    </source>
</evidence>
<dbReference type="AlphaFoldDB" id="A0A1I7SDL4"/>
<keyword evidence="4" id="KW-1185">Reference proteome</keyword>
<name>A0A1I7SDL4_BURXY</name>
<evidence type="ECO:0000313" key="3">
    <source>
        <dbReference type="Proteomes" id="UP000095284"/>
    </source>
</evidence>
<feature type="signal peptide" evidence="1">
    <location>
        <begin position="1"/>
        <end position="20"/>
    </location>
</feature>
<dbReference type="EMBL" id="CAJFDI010000005">
    <property type="protein sequence ID" value="CAD5230008.1"/>
    <property type="molecule type" value="Genomic_DNA"/>
</dbReference>
<dbReference type="WBParaSite" id="BXY_1112000.1">
    <property type="protein sequence ID" value="BXY_1112000.1"/>
    <property type="gene ID" value="BXY_1112000"/>
</dbReference>
<evidence type="ECO:0000313" key="2">
    <source>
        <dbReference type="EMBL" id="CAD5230008.1"/>
    </source>
</evidence>
<dbReference type="Proteomes" id="UP000582659">
    <property type="component" value="Unassembled WGS sequence"/>
</dbReference>
<dbReference type="Proteomes" id="UP000095284">
    <property type="component" value="Unplaced"/>
</dbReference>
<sequence length="77" mass="7721">MFRFTFSILFLAILAVFVSARPQLLATETTSVNGAPVGGSISSPLGTIGTGVNSGVGTYGGVGYPAQVGVSRTEVLG</sequence>
<proteinExistence type="predicted"/>
<feature type="chain" id="PRO_5036022188" evidence="1">
    <location>
        <begin position="21"/>
        <end position="77"/>
    </location>
</feature>
<dbReference type="Proteomes" id="UP000659654">
    <property type="component" value="Unassembled WGS sequence"/>
</dbReference>
<evidence type="ECO:0000313" key="4">
    <source>
        <dbReference type="Proteomes" id="UP000659654"/>
    </source>
</evidence>
<reference evidence="5" key="1">
    <citation type="submission" date="2016-11" db="UniProtKB">
        <authorList>
            <consortium name="WormBaseParasite"/>
        </authorList>
    </citation>
    <scope>IDENTIFICATION</scope>
</reference>